<dbReference type="eggNOG" id="ENOG5032YDX">
    <property type="taxonomic scope" value="Bacteria"/>
</dbReference>
<feature type="transmembrane region" description="Helical" evidence="2">
    <location>
        <begin position="21"/>
        <end position="37"/>
    </location>
</feature>
<dbReference type="KEGG" id="cyn:Cyan7425_4586"/>
<dbReference type="PANTHER" id="PTHR36046">
    <property type="entry name" value="PROTEIN, PUTATIVE-RELATED"/>
    <property type="match status" value="1"/>
</dbReference>
<evidence type="ECO:0000256" key="1">
    <source>
        <dbReference type="SAM" id="MobiDB-lite"/>
    </source>
</evidence>
<reference evidence="4" key="1">
    <citation type="submission" date="2009-01" db="EMBL/GenBank/DDBJ databases">
        <title>Complete sequence of chromosome Cyanothece sp. PCC 7425.</title>
        <authorList>
            <consortium name="US DOE Joint Genome Institute"/>
            <person name="Lucas S."/>
            <person name="Copeland A."/>
            <person name="Lapidus A."/>
            <person name="Glavina del Rio T."/>
            <person name="Dalin E."/>
            <person name="Tice H."/>
            <person name="Bruce D."/>
            <person name="Goodwin L."/>
            <person name="Pitluck S."/>
            <person name="Sims D."/>
            <person name="Meineke L."/>
            <person name="Brettin T."/>
            <person name="Detter J.C."/>
            <person name="Han C."/>
            <person name="Larimer F."/>
            <person name="Land M."/>
            <person name="Hauser L."/>
            <person name="Kyrpides N."/>
            <person name="Ovchinnikova G."/>
            <person name="Liberton M."/>
            <person name="Stoeckel J."/>
            <person name="Banerjee A."/>
            <person name="Singh A."/>
            <person name="Page L."/>
            <person name="Sato H."/>
            <person name="Zhao L."/>
            <person name="Sherman L."/>
            <person name="Pakrasi H."/>
            <person name="Richardson P."/>
        </authorList>
    </citation>
    <scope>NUCLEOTIDE SEQUENCE</scope>
    <source>
        <strain evidence="4">PCC 7425</strain>
    </source>
</reference>
<keyword evidence="2" id="KW-0812">Transmembrane</keyword>
<dbReference type="HOGENOM" id="CLU_185096_1_0_3"/>
<keyword evidence="2" id="KW-0472">Membrane</keyword>
<organism evidence="4">
    <name type="scientific">Cyanothece sp. (strain PCC 7425 / ATCC 29141)</name>
    <dbReference type="NCBI Taxonomy" id="395961"/>
    <lineage>
        <taxon>Bacteria</taxon>
        <taxon>Bacillati</taxon>
        <taxon>Cyanobacteriota</taxon>
        <taxon>Cyanophyceae</taxon>
        <taxon>Gomontiellales</taxon>
        <taxon>Cyanothecaceae</taxon>
        <taxon>Cyanothece</taxon>
    </lineage>
</organism>
<evidence type="ECO:0000259" key="3">
    <source>
        <dbReference type="Pfam" id="PF20522"/>
    </source>
</evidence>
<proteinExistence type="predicted"/>
<feature type="transmembrane region" description="Helical" evidence="2">
    <location>
        <begin position="43"/>
        <end position="62"/>
    </location>
</feature>
<dbReference type="EMBL" id="CP001344">
    <property type="protein sequence ID" value="ACL46894.1"/>
    <property type="molecule type" value="Genomic_DNA"/>
</dbReference>
<dbReference type="Pfam" id="PF20522">
    <property type="entry name" value="DUF6737"/>
    <property type="match status" value="1"/>
</dbReference>
<dbReference type="OrthoDB" id="426582at2"/>
<sequence>MSPNSPPRSLWQLKPWWCQPWSIVLTGVTVPVGVWWFSHRLWLTLPVVILILLWWYVFLYLVPQEYAQAQLNNPQGISNLPPESEKVDPQRQKE</sequence>
<name>B8HKQ0_CYAP4</name>
<dbReference type="InterPro" id="IPR046625">
    <property type="entry name" value="DUF6737"/>
</dbReference>
<dbReference type="AlphaFoldDB" id="B8HKQ0"/>
<keyword evidence="2" id="KW-1133">Transmembrane helix</keyword>
<dbReference type="STRING" id="395961.Cyan7425_4586"/>
<evidence type="ECO:0000313" key="4">
    <source>
        <dbReference type="EMBL" id="ACL46894.1"/>
    </source>
</evidence>
<accession>B8HKQ0</accession>
<dbReference type="PANTHER" id="PTHR36046:SF1">
    <property type="entry name" value="DUF6737 DOMAIN-CONTAINING PROTEIN"/>
    <property type="match status" value="1"/>
</dbReference>
<feature type="region of interest" description="Disordered" evidence="1">
    <location>
        <begin position="73"/>
        <end position="94"/>
    </location>
</feature>
<feature type="domain" description="DUF6737" evidence="3">
    <location>
        <begin position="9"/>
        <end position="64"/>
    </location>
</feature>
<evidence type="ECO:0000256" key="2">
    <source>
        <dbReference type="SAM" id="Phobius"/>
    </source>
</evidence>
<protein>
    <recommendedName>
        <fullName evidence="3">DUF6737 domain-containing protein</fullName>
    </recommendedName>
</protein>
<feature type="compositionally biased region" description="Basic and acidic residues" evidence="1">
    <location>
        <begin position="83"/>
        <end position="94"/>
    </location>
</feature>
<gene>
    <name evidence="4" type="ordered locus">Cyan7425_4586</name>
</gene>